<dbReference type="EMBL" id="DVOT01000189">
    <property type="protein sequence ID" value="HIV28379.1"/>
    <property type="molecule type" value="Genomic_DNA"/>
</dbReference>
<keyword evidence="1" id="KW-0812">Transmembrane</keyword>
<dbReference type="Proteomes" id="UP000886884">
    <property type="component" value="Unassembled WGS sequence"/>
</dbReference>
<comment type="caution">
    <text evidence="2">The sequence shown here is derived from an EMBL/GenBank/DDBJ whole genome shotgun (WGS) entry which is preliminary data.</text>
</comment>
<evidence type="ECO:0000313" key="3">
    <source>
        <dbReference type="Proteomes" id="UP000886884"/>
    </source>
</evidence>
<accession>A0A9D1P8F7</accession>
<evidence type="ECO:0000313" key="2">
    <source>
        <dbReference type="EMBL" id="HIV28379.1"/>
    </source>
</evidence>
<gene>
    <name evidence="2" type="ORF">IAA64_10425</name>
</gene>
<keyword evidence="1" id="KW-1133">Transmembrane helix</keyword>
<protein>
    <submittedName>
        <fullName evidence="2">Uncharacterized protein</fullName>
    </submittedName>
</protein>
<sequence>MKKRKKEKYCWWAAPVIALSLVVLAVAGLFVYQQIGAYGRYRDMRAKVESQTYYSGIYVDGISMAGATLEQALEHWAQ</sequence>
<organism evidence="2 3">
    <name type="scientific">Candidatus Ornithocaccomicrobium faecavium</name>
    <dbReference type="NCBI Taxonomy" id="2840890"/>
    <lineage>
        <taxon>Bacteria</taxon>
        <taxon>Bacillati</taxon>
        <taxon>Bacillota</taxon>
        <taxon>Clostridia</taxon>
        <taxon>Candidatus Ornithocaccomicrobium</taxon>
    </lineage>
</organism>
<keyword evidence="1" id="KW-0472">Membrane</keyword>
<proteinExistence type="predicted"/>
<reference evidence="2" key="1">
    <citation type="submission" date="2020-10" db="EMBL/GenBank/DDBJ databases">
        <authorList>
            <person name="Gilroy R."/>
        </authorList>
    </citation>
    <scope>NUCLEOTIDE SEQUENCE</scope>
    <source>
        <strain evidence="2">CHK183-6373</strain>
    </source>
</reference>
<feature type="non-terminal residue" evidence="2">
    <location>
        <position position="78"/>
    </location>
</feature>
<name>A0A9D1P8F7_9FIRM</name>
<evidence type="ECO:0000256" key="1">
    <source>
        <dbReference type="SAM" id="Phobius"/>
    </source>
</evidence>
<feature type="transmembrane region" description="Helical" evidence="1">
    <location>
        <begin position="12"/>
        <end position="32"/>
    </location>
</feature>
<dbReference type="AlphaFoldDB" id="A0A9D1P8F7"/>
<reference evidence="2" key="2">
    <citation type="journal article" date="2021" name="PeerJ">
        <title>Extensive microbial diversity within the chicken gut microbiome revealed by metagenomics and culture.</title>
        <authorList>
            <person name="Gilroy R."/>
            <person name="Ravi A."/>
            <person name="Getino M."/>
            <person name="Pursley I."/>
            <person name="Horton D.L."/>
            <person name="Alikhan N.F."/>
            <person name="Baker D."/>
            <person name="Gharbi K."/>
            <person name="Hall N."/>
            <person name="Watson M."/>
            <person name="Adriaenssens E.M."/>
            <person name="Foster-Nyarko E."/>
            <person name="Jarju S."/>
            <person name="Secka A."/>
            <person name="Antonio M."/>
            <person name="Oren A."/>
            <person name="Chaudhuri R.R."/>
            <person name="La Ragione R."/>
            <person name="Hildebrand F."/>
            <person name="Pallen M.J."/>
        </authorList>
    </citation>
    <scope>NUCLEOTIDE SEQUENCE</scope>
    <source>
        <strain evidence="2">CHK183-6373</strain>
    </source>
</reference>